<keyword evidence="7 8" id="KW-0472">Membrane</keyword>
<dbReference type="GeneID" id="36877"/>
<reference evidence="10 12" key="5">
    <citation type="journal article" date="2002" name="Genome Biol.">
        <title>Heterochromatic sequences in a Drosophila whole-genome shotgun assembly.</title>
        <authorList>
            <person name="Hoskins R.A."/>
            <person name="Smith C.D."/>
            <person name="Carlson J.W."/>
            <person name="Carvalho A.B."/>
            <person name="Halpern A."/>
            <person name="Kaminker J.S."/>
            <person name="Kennedy C."/>
            <person name="Mungall C.J."/>
            <person name="Sullivan B.A."/>
            <person name="Sutton G.G."/>
            <person name="Yasuhara J.C."/>
            <person name="Wakimoto B.T."/>
            <person name="Myers E.W."/>
            <person name="Celniker S.E."/>
            <person name="Rubin G.M."/>
            <person name="Karpen G.H."/>
        </authorList>
    </citation>
    <scope>NUCLEOTIDE SEQUENCE [LARGE SCALE GENOMIC DNA]</scope>
    <source>
        <strain evidence="12">Berkeley</strain>
    </source>
</reference>
<feature type="transmembrane region" description="Helical" evidence="8">
    <location>
        <begin position="410"/>
        <end position="439"/>
    </location>
</feature>
<reference evidence="10 12" key="7">
    <citation type="journal article" date="2007" name="Science">
        <title>The Release 5.1 annotation of Drosophila melanogaster heterochromatin.</title>
        <authorList>
            <person name="Smith C.D."/>
            <person name="Shu S."/>
            <person name="Mungall C.J."/>
            <person name="Karpen G.H."/>
        </authorList>
    </citation>
    <scope>NUCLEOTIDE SEQUENCE [LARGE SCALE GENOMIC DNA]</scope>
    <source>
        <strain evidence="12">Berkeley</strain>
    </source>
</reference>
<dbReference type="GO" id="GO:0005432">
    <property type="term" value="F:calcium:sodium antiporter activity"/>
    <property type="evidence" value="ECO:0000318"/>
    <property type="project" value="GO_Central"/>
</dbReference>
<keyword evidence="2" id="KW-0813">Transport</keyword>
<accession>A1ZAJ4</accession>
<reference evidence="10 12" key="10">
    <citation type="journal article" date="2015" name="G3 (Bethesda)">
        <title>Gene Model Annotations for Drosophila melanogaster: The Rule-Benders.</title>
        <authorList>
            <consortium name="FlyBase Consortium"/>
            <person name="Crosby M.A."/>
            <person name="Gramates L.S."/>
            <person name="Dos Santos G."/>
            <person name="Matthews B.B."/>
            <person name="St Pierre S.E."/>
            <person name="Zhou P."/>
            <person name="Schroeder A.J."/>
            <person name="Falls K."/>
            <person name="Emmert D.B."/>
            <person name="Russo S.M."/>
            <person name="Gelbart W.M."/>
            <person name="null"/>
        </authorList>
    </citation>
    <scope>NUCLEOTIDE SEQUENCE [LARGE SCALE GENOMIC DNA]</scope>
    <source>
        <strain evidence="12">Berkeley</strain>
    </source>
</reference>
<reference evidence="10 12" key="6">
    <citation type="journal article" date="2005" name="PLoS Comput. Biol.">
        <title>Combined evidence annotation of transposable elements in genome sequences.</title>
        <authorList>
            <person name="Quesneville H."/>
            <person name="Bergman C.M."/>
            <person name="Andrieu O."/>
            <person name="Autard D."/>
            <person name="Nouaud D."/>
            <person name="Ashburner M."/>
            <person name="Anxolabehere D."/>
        </authorList>
    </citation>
    <scope>NUCLEOTIDE SEQUENCE [LARGE SCALE GENOMIC DNA]</scope>
    <source>
        <strain evidence="12">Berkeley</strain>
    </source>
</reference>
<dbReference type="Bgee" id="FBgn0034156">
    <property type="expression patterns" value="Expressed in adult olfactory receptor neuron Or47b (Drosophila) in antenna and 60 other cell types or tissues"/>
</dbReference>
<reference evidence="10 12" key="2">
    <citation type="journal article" date="2002" name="Genome Biol.">
        <title>Finishing a whole-genome shotgun: release 3 of the Drosophila melanogaster euchromatic genome sequence.</title>
        <authorList>
            <person name="Celniker S.E."/>
            <person name="Wheeler D.A."/>
            <person name="Kronmiller B."/>
            <person name="Carlson J.W."/>
            <person name="Halpern A."/>
            <person name="Patel S."/>
            <person name="Adams M."/>
            <person name="Champe M."/>
            <person name="Dugan S.P."/>
            <person name="Frise E."/>
            <person name="Hodgson A."/>
            <person name="George R.A."/>
            <person name="Hoskins R.A."/>
            <person name="Laverty T."/>
            <person name="Muzny D.M."/>
            <person name="Nelson C.R."/>
            <person name="Pacleb J.M."/>
            <person name="Park S."/>
            <person name="Pfeiffer B.D."/>
            <person name="Richards S."/>
            <person name="Sodergren E.J."/>
            <person name="Svirskas R."/>
            <person name="Tabor P.E."/>
            <person name="Wan K."/>
            <person name="Stapleton M."/>
            <person name="Sutton G.G."/>
            <person name="Venter C."/>
            <person name="Weinstock G."/>
            <person name="Scherer S.E."/>
            <person name="Myers E.W."/>
            <person name="Gibbs R.A."/>
            <person name="Rubin G.M."/>
        </authorList>
    </citation>
    <scope>NUCLEOTIDE SEQUENCE [LARGE SCALE GENOMIC DNA]</scope>
    <source>
        <strain evidence="12">Berkeley</strain>
    </source>
</reference>
<dbReference type="FlyBase" id="FBgn0034156">
    <property type="gene designation" value="CG5348"/>
</dbReference>
<keyword evidence="5 8" id="KW-0812">Transmembrane</keyword>
<dbReference type="InterPro" id="IPR004837">
    <property type="entry name" value="NaCa_Exmemb"/>
</dbReference>
<dbReference type="IntAct" id="A1ZAJ4">
    <property type="interactions" value="1"/>
</dbReference>
<dbReference type="GO" id="GO:0006812">
    <property type="term" value="P:monoatomic cation transport"/>
    <property type="evidence" value="ECO:0000318"/>
    <property type="project" value="GO_Central"/>
</dbReference>
<reference evidence="10 12" key="1">
    <citation type="journal article" date="2000" name="Science">
        <title>The genome sequence of Drosophila melanogaster.</title>
        <authorList>
            <person name="Adams M.D."/>
            <person name="Celniker S.E."/>
            <person name="Holt R.A."/>
            <person name="Evans C.A."/>
            <person name="Gocayne J.D."/>
            <person name="Amanatides P.G."/>
            <person name="Scherer S.E."/>
            <person name="Li P.W."/>
            <person name="Hoskins R.A."/>
            <person name="Galle R.F."/>
            <person name="George R.A."/>
            <person name="Lewis S.E."/>
            <person name="Richards S."/>
            <person name="Ashburner M."/>
            <person name="Henderson S.N."/>
            <person name="Sutton G.G."/>
            <person name="Wortman J.R."/>
            <person name="Yandell M.D."/>
            <person name="Zhang Q."/>
            <person name="Chen L.X."/>
            <person name="Brandon R.C."/>
            <person name="Rogers Y.H."/>
            <person name="Blazej R.G."/>
            <person name="Champe M."/>
            <person name="Pfeiffer B.D."/>
            <person name="Wan K.H."/>
            <person name="Doyle C."/>
            <person name="Baxter E.G."/>
            <person name="Helt G."/>
            <person name="Nelson C.R."/>
            <person name="Gabor G.L."/>
            <person name="Abril J.F."/>
            <person name="Agbayani A."/>
            <person name="An H.J."/>
            <person name="Andrews-Pfannkoch C."/>
            <person name="Baldwin D."/>
            <person name="Ballew R.M."/>
            <person name="Basu A."/>
            <person name="Baxendale J."/>
            <person name="Bayraktaroglu L."/>
            <person name="Beasley E.M."/>
            <person name="Beeson K.Y."/>
            <person name="Benos P.V."/>
            <person name="Berman B.P."/>
            <person name="Bhandari D."/>
            <person name="Bolshakov S."/>
            <person name="Borkova D."/>
            <person name="Botchan M.R."/>
            <person name="Bouck J."/>
            <person name="Brokstein P."/>
            <person name="Brottier P."/>
            <person name="Burtis K.C."/>
            <person name="Busam D.A."/>
            <person name="Butler H."/>
            <person name="Cadieu E."/>
            <person name="Center A."/>
            <person name="Chandra I."/>
            <person name="Cherry J.M."/>
            <person name="Cawley S."/>
            <person name="Dahlke C."/>
            <person name="Davenport L.B."/>
            <person name="Davies P."/>
            <person name="de Pablos B."/>
            <person name="Delcher A."/>
            <person name="Deng Z."/>
            <person name="Mays A.D."/>
            <person name="Dew I."/>
            <person name="Dietz S.M."/>
            <person name="Dodson K."/>
            <person name="Doup L.E."/>
            <person name="Downes M."/>
            <person name="Dugan-Rocha S."/>
            <person name="Dunkov B.C."/>
            <person name="Dunn P."/>
            <person name="Durbin K.J."/>
            <person name="Evangelista C.C."/>
            <person name="Ferraz C."/>
            <person name="Ferriera S."/>
            <person name="Fleischmann W."/>
            <person name="Fosler C."/>
            <person name="Gabrielian A.E."/>
            <person name="Garg N.S."/>
            <person name="Gelbart W.M."/>
            <person name="Glasser K."/>
            <person name="Glodek A."/>
            <person name="Gong F."/>
            <person name="Gorrell J.H."/>
            <person name="Gu Z."/>
            <person name="Guan P."/>
            <person name="Harris M."/>
            <person name="Harris N.L."/>
            <person name="Harvey D."/>
            <person name="Heiman T.J."/>
            <person name="Hernandez J.R."/>
            <person name="Houck J."/>
            <person name="Hostin D."/>
            <person name="Houston K.A."/>
            <person name="Howland T.J."/>
            <person name="Wei M.H."/>
            <person name="Ibegwam C."/>
            <person name="Jalali M."/>
            <person name="Kalush F."/>
            <person name="Karpen G.H."/>
            <person name="Ke Z."/>
            <person name="Kennison J.A."/>
            <person name="Ketchum K.A."/>
            <person name="Kimmel B.E."/>
            <person name="Kodira C.D."/>
            <person name="Kraft C."/>
            <person name="Kravitz S."/>
            <person name="Kulp D."/>
            <person name="Lai Z."/>
            <person name="Lasko P."/>
            <person name="Lei Y."/>
            <person name="Levitsky A.A."/>
            <person name="Li J."/>
            <person name="Li Z."/>
            <person name="Liang Y."/>
            <person name="Lin X."/>
            <person name="Liu X."/>
            <person name="Mattei B."/>
            <person name="McIntosh T.C."/>
            <person name="McLeod M.P."/>
            <person name="McPherson D."/>
            <person name="Merkulov G."/>
            <person name="Milshina N.V."/>
            <person name="Mobarry C."/>
            <person name="Morris J."/>
            <person name="Moshrefi A."/>
            <person name="Mount S.M."/>
            <person name="Moy M."/>
            <person name="Murphy B."/>
            <person name="Murphy L."/>
            <person name="Muzny D.M."/>
            <person name="Nelson D.L."/>
            <person name="Nelson D.R."/>
            <person name="Nelson K.A."/>
            <person name="Nixon K."/>
            <person name="Nusskern D.R."/>
            <person name="Pacleb J.M."/>
            <person name="Palazzolo M."/>
            <person name="Pittman G.S."/>
            <person name="Pan S."/>
            <person name="Pollard J."/>
            <person name="Puri V."/>
            <person name="Reese M.G."/>
            <person name="Reinert K."/>
            <person name="Remington K."/>
            <person name="Saunders R.D."/>
            <person name="Scheeler F."/>
            <person name="Shen H."/>
            <person name="Shue B.C."/>
            <person name="Siden-Kiamos I."/>
            <person name="Simpson M."/>
            <person name="Skupski M.P."/>
            <person name="Smith T."/>
            <person name="Spier E."/>
            <person name="Spradling A.C."/>
            <person name="Stapleton M."/>
            <person name="Strong R."/>
            <person name="Sun E."/>
            <person name="Svirskas R."/>
            <person name="Tector C."/>
            <person name="Turner R."/>
            <person name="Venter E."/>
            <person name="Wang A.H."/>
            <person name="Wang X."/>
            <person name="Wang Z.Y."/>
            <person name="Wassarman D.A."/>
            <person name="Weinstock G.M."/>
            <person name="Weissenbach J."/>
            <person name="Williams S.M."/>
            <person name="WoodageT"/>
            <person name="Worley K.C."/>
            <person name="Wu D."/>
            <person name="Yang S."/>
            <person name="Yao Q.A."/>
            <person name="Ye J."/>
            <person name="Yeh R.F."/>
            <person name="Zaveri J.S."/>
            <person name="Zhan M."/>
            <person name="Zhang G."/>
            <person name="Zhao Q."/>
            <person name="Zheng L."/>
            <person name="Zheng X.H."/>
            <person name="Zhong F.N."/>
            <person name="Zhong W."/>
            <person name="Zhou X."/>
            <person name="Zhu S."/>
            <person name="Zhu X."/>
            <person name="Smith H.O."/>
            <person name="Gibbs R.A."/>
            <person name="Myers E.W."/>
            <person name="Rubin G.M."/>
            <person name="Venter J.C."/>
        </authorList>
    </citation>
    <scope>NUCLEOTIDE SEQUENCE [LARGE SCALE GENOMIC DNA]</scope>
    <source>
        <strain evidence="12">Berkeley</strain>
    </source>
</reference>
<dbReference type="InterPro" id="IPR044880">
    <property type="entry name" value="NCX_ion-bd_dom_sf"/>
</dbReference>
<reference evidence="10 12" key="3">
    <citation type="journal article" date="2002" name="Genome Biol.">
        <title>Annotation of the Drosophila melanogaster euchromatic genome: a systematic review.</title>
        <authorList>
            <person name="Misra S."/>
            <person name="Crosby M.A."/>
            <person name="Mungall C.J."/>
            <person name="Matthews B.B."/>
            <person name="Campbell K.S."/>
            <person name="Hradecky P."/>
            <person name="Huang Y."/>
            <person name="Kaminker J.S."/>
            <person name="Millburn G.H."/>
            <person name="Prochnik S.E."/>
            <person name="Smith C.D."/>
            <person name="Tupy J.L."/>
            <person name="Whitfied E.J."/>
            <person name="Bayraktaroglu L."/>
            <person name="Berman B.P."/>
            <person name="Bettencourt B.R."/>
            <person name="Celniker S.E."/>
            <person name="de Grey A.D."/>
            <person name="Drysdale R.A."/>
            <person name="Harris N.L."/>
            <person name="Richter J."/>
            <person name="Russo S."/>
            <person name="Schroeder A.J."/>
            <person name="Shu S.Q."/>
            <person name="Stapleton M."/>
            <person name="Yamada C."/>
            <person name="Ashburner M."/>
            <person name="Gelbart W.M."/>
            <person name="Rubin G.M."/>
            <person name="Lewis S.E."/>
        </authorList>
    </citation>
    <scope>GENOME REANNOTATION</scope>
    <source>
        <strain evidence="12">Berkeley</strain>
    </source>
</reference>
<dbReference type="ExpressionAtlas" id="A1ZAJ4">
    <property type="expression patterns" value="baseline and differential"/>
</dbReference>
<dbReference type="Gene3D" id="1.20.1420.30">
    <property type="entry name" value="NCX, central ion-binding region"/>
    <property type="match status" value="2"/>
</dbReference>
<feature type="domain" description="Sodium/calcium exchanger membrane region" evidence="9">
    <location>
        <begin position="88"/>
        <end position="227"/>
    </location>
</feature>
<feature type="transmembrane region" description="Helical" evidence="8">
    <location>
        <begin position="352"/>
        <end position="371"/>
    </location>
</feature>
<evidence type="ECO:0000256" key="2">
    <source>
        <dbReference type="ARBA" id="ARBA00022448"/>
    </source>
</evidence>
<evidence type="ECO:0000256" key="4">
    <source>
        <dbReference type="ARBA" id="ARBA00022568"/>
    </source>
</evidence>
<keyword evidence="3" id="KW-0050">Antiport</keyword>
<feature type="domain" description="Sodium/calcium exchanger membrane region" evidence="9">
    <location>
        <begin position="458"/>
        <end position="602"/>
    </location>
</feature>
<name>A1ZAJ4_DROME</name>
<protein>
    <submittedName>
        <fullName evidence="10">Uncharacterized protein, isoform B</fullName>
    </submittedName>
</protein>
<feature type="transmembrane region" description="Helical" evidence="8">
    <location>
        <begin position="80"/>
        <end position="101"/>
    </location>
</feature>
<dbReference type="PANTHER" id="PTHR12266:SF0">
    <property type="entry name" value="MITOCHONDRIAL SODIUM_CALCIUM EXCHANGER PROTEIN"/>
    <property type="match status" value="1"/>
</dbReference>
<dbReference type="OMA" id="IWIMNIA"/>
<keyword evidence="4" id="KW-0406">Ion transport</keyword>
<dbReference type="PaxDb" id="7227-FBpp0293861"/>
<evidence type="ECO:0000259" key="9">
    <source>
        <dbReference type="Pfam" id="PF01699"/>
    </source>
</evidence>
<evidence type="ECO:0000256" key="6">
    <source>
        <dbReference type="ARBA" id="ARBA00022989"/>
    </source>
</evidence>
<feature type="transmembrane region" description="Helical" evidence="8">
    <location>
        <begin position="383"/>
        <end position="403"/>
    </location>
</feature>
<evidence type="ECO:0000256" key="1">
    <source>
        <dbReference type="ARBA" id="ARBA00004141"/>
    </source>
</evidence>
<organism evidence="10 12">
    <name type="scientific">Drosophila melanogaster</name>
    <name type="common">Fruit fly</name>
    <dbReference type="NCBI Taxonomy" id="7227"/>
    <lineage>
        <taxon>Eukaryota</taxon>
        <taxon>Metazoa</taxon>
        <taxon>Ecdysozoa</taxon>
        <taxon>Arthropoda</taxon>
        <taxon>Hexapoda</taxon>
        <taxon>Insecta</taxon>
        <taxon>Pterygota</taxon>
        <taxon>Neoptera</taxon>
        <taxon>Endopterygota</taxon>
        <taxon>Diptera</taxon>
        <taxon>Brachycera</taxon>
        <taxon>Muscomorpha</taxon>
        <taxon>Ephydroidea</taxon>
        <taxon>Drosophilidae</taxon>
        <taxon>Drosophila</taxon>
        <taxon>Sophophora</taxon>
    </lineage>
</organism>
<comment type="subcellular location">
    <subcellularLocation>
        <location evidence="1">Membrane</location>
        <topology evidence="1">Multi-pass membrane protein</topology>
    </subcellularLocation>
</comment>
<reference evidence="10 12" key="4">
    <citation type="journal article" date="2002" name="Genome Biol.">
        <title>The transposable elements of the Drosophila melanogaster euchromatin: a genomics perspective.</title>
        <authorList>
            <person name="Kaminker J.S."/>
            <person name="Bergman C.M."/>
            <person name="Kronmiller B."/>
            <person name="Carlson J."/>
            <person name="Svirskas R."/>
            <person name="Patel S."/>
            <person name="Frise E."/>
            <person name="Wheeler D.A."/>
            <person name="Lewis S.E."/>
            <person name="Rubin G.M."/>
            <person name="Ashburner M."/>
            <person name="Celniker S.E."/>
        </authorList>
    </citation>
    <scope>NUCLEOTIDE SEQUENCE [LARGE SCALE GENOMIC DNA]</scope>
    <source>
        <strain evidence="12">Berkeley</strain>
    </source>
</reference>
<keyword evidence="12" id="KW-1185">Reference proteome</keyword>
<feature type="transmembrane region" description="Helical" evidence="8">
    <location>
        <begin position="186"/>
        <end position="208"/>
    </location>
</feature>
<feature type="transmembrane region" description="Helical" evidence="8">
    <location>
        <begin position="518"/>
        <end position="539"/>
    </location>
</feature>
<dbReference type="STRING" id="7227.FBpp0293861"/>
<dbReference type="AGR" id="FB:FBgn0034156"/>
<dbReference type="PhylomeDB" id="A1ZAJ4"/>
<feature type="transmembrane region" description="Helical" evidence="8">
    <location>
        <begin position="559"/>
        <end position="581"/>
    </location>
</feature>
<evidence type="ECO:0000256" key="8">
    <source>
        <dbReference type="SAM" id="Phobius"/>
    </source>
</evidence>
<reference evidence="10 12" key="11">
    <citation type="journal article" date="2015" name="Genome Res.">
        <title>The Release 6 reference sequence of the Drosophila melanogaster genome.</title>
        <authorList>
            <person name="Hoskins R.A."/>
            <person name="Carlson J.W."/>
            <person name="Wan K.H."/>
            <person name="Park S."/>
            <person name="Mendez I."/>
            <person name="Galle S.E."/>
            <person name="Booth B.W."/>
            <person name="Pfeiffer B.D."/>
            <person name="George R.A."/>
            <person name="Svirskas R."/>
            <person name="Krzywinski M."/>
            <person name="Schein J."/>
            <person name="Accardo M.C."/>
            <person name="Damia E."/>
            <person name="Messina G."/>
            <person name="Mendez-Lago M."/>
            <person name="de Pablos B."/>
            <person name="Demakova O.V."/>
            <person name="Andreyeva E.N."/>
            <person name="Boldyreva L.V."/>
            <person name="Marra M."/>
            <person name="Carvalho A.B."/>
            <person name="Dimitri P."/>
            <person name="Villasante A."/>
            <person name="Zhimulev I.F."/>
            <person name="Rubin G.M."/>
            <person name="Karpen G.H."/>
            <person name="Celniker S.E."/>
        </authorList>
    </citation>
    <scope>NUCLEOTIDE SEQUENCE [LARGE SCALE GENOMIC DNA]</scope>
    <source>
        <strain evidence="12">Berkeley</strain>
    </source>
</reference>
<dbReference type="Pfam" id="PF01699">
    <property type="entry name" value="Na_Ca_ex"/>
    <property type="match status" value="2"/>
</dbReference>
<keyword evidence="4" id="KW-0109">Calcium transport</keyword>
<dbReference type="EMBL" id="AE013599">
    <property type="protein sequence ID" value="AAF57956.4"/>
    <property type="molecule type" value="Genomic_DNA"/>
</dbReference>
<feature type="transmembrane region" description="Helical" evidence="8">
    <location>
        <begin position="588"/>
        <end position="605"/>
    </location>
</feature>
<evidence type="ECO:0000313" key="12">
    <source>
        <dbReference type="Proteomes" id="UP000000803"/>
    </source>
</evidence>
<evidence type="ECO:0000256" key="5">
    <source>
        <dbReference type="ARBA" id="ARBA00022692"/>
    </source>
</evidence>
<dbReference type="InterPro" id="IPR051359">
    <property type="entry name" value="CaCA_antiporter"/>
</dbReference>
<dbReference type="UCSC" id="CG5348-RA">
    <property type="organism name" value="d. melanogaster"/>
</dbReference>
<reference evidence="10 12" key="9">
    <citation type="journal article" date="2015" name="G3 (Bethesda)">
        <title>Gene Model Annotations for Drosophila melanogaster: Impact of High-Throughput Data.</title>
        <authorList>
            <consortium name="FlyBase Consortium"/>
            <person name="Matthews B.B."/>
            <person name="Dos Santos G."/>
            <person name="Crosby M.A."/>
            <person name="Emmert D.B."/>
            <person name="St Pierre S.E."/>
            <person name="Gramates L.S."/>
            <person name="Zhou P."/>
            <person name="Schroeder A.J."/>
            <person name="Falls K."/>
            <person name="Strelets V."/>
            <person name="Russo S.M."/>
            <person name="Gelbart W.M."/>
            <person name="null"/>
        </authorList>
    </citation>
    <scope>NUCLEOTIDE SEQUENCE [LARGE SCALE GENOMIC DNA]</scope>
    <source>
        <strain evidence="12">Berkeley</strain>
    </source>
</reference>
<feature type="transmembrane region" description="Helical" evidence="8">
    <location>
        <begin position="451"/>
        <end position="469"/>
    </location>
</feature>
<feature type="transmembrane region" description="Helical" evidence="8">
    <location>
        <begin position="155"/>
        <end position="174"/>
    </location>
</feature>
<dbReference type="PANTHER" id="PTHR12266">
    <property type="entry name" value="NA+/CA2+ K+ INDEPENDENT EXCHANGER"/>
    <property type="match status" value="1"/>
</dbReference>
<dbReference type="BioGRID-ORCS" id="36877">
    <property type="hits" value="0 hits in 1 CRISPR screen"/>
</dbReference>
<dbReference type="AlphaFoldDB" id="A1ZAJ4"/>
<dbReference type="VEuPathDB" id="VectorBase:FBgn0034156"/>
<dbReference type="RefSeq" id="NP_611156.3">
    <property type="nucleotide sequence ID" value="NM_137312.4"/>
</dbReference>
<dbReference type="InParanoid" id="A1ZAJ4"/>
<evidence type="ECO:0000313" key="10">
    <source>
        <dbReference type="EMBL" id="AAF57956.4"/>
    </source>
</evidence>
<evidence type="ECO:0000313" key="11">
    <source>
        <dbReference type="FlyBase" id="FBgn0034156"/>
    </source>
</evidence>
<feature type="transmembrane region" description="Helical" evidence="8">
    <location>
        <begin position="214"/>
        <end position="235"/>
    </location>
</feature>
<evidence type="ECO:0000256" key="3">
    <source>
        <dbReference type="ARBA" id="ARBA00022449"/>
    </source>
</evidence>
<dbReference type="Proteomes" id="UP000000803">
    <property type="component" value="Chromosome 2R"/>
</dbReference>
<keyword evidence="4" id="KW-0106">Calcium</keyword>
<keyword evidence="6 8" id="KW-1133">Transmembrane helix</keyword>
<dbReference type="OrthoDB" id="407410at2759"/>
<gene>
    <name evidence="10" type="primary">Dmel\CG5348</name>
    <name evidence="10 11" type="ORF">CG5348</name>
    <name evidence="10" type="ORF">Dmel_CG5348</name>
</gene>
<evidence type="ECO:0000256" key="7">
    <source>
        <dbReference type="ARBA" id="ARBA00023136"/>
    </source>
</evidence>
<sequence length="625" mass="71326">MPAIDTKTTKSDVFTVKNALDAEFDNFWKTVSCFAANNFPFEERCEFVQKAEDCNSSTNVIPYMRLLACDLKCINQFQEMIFIALFVAFCFQILVLLIYTINVYYSPALKAVSRFLHMNEHLAGVTLMAFGNTSADFFANLASVERHVPVFANNLSSALFVITISGGLIFYISPFKMNSYETVRDILFLLLATLLMDYFAYTTNHFALGYEFKFFIVLLVYISYIIINVADVYLLQKTIASTRTKMQKLLDEKQTPEIALKLQDLERKLEYYSQDTRVEILEKSSSISITRIRYTTMRMIRNPRVSVNRRYTRNMKLDYTQSKNQGIFRDFFLALRPIKCQAWKQAELLNRVLLLIRAPAVVICTLYIPLVDYEMEKHGWNKLLNAINVVVNPALSISIFLSFMHRKGNFLWYISLQNTLIYGASSFVLTVPFAVFILFHARTDVPPSYHWVFTIMNLTGSMFLIFLCATEIDTVLEVIGNILSIDDNYMGATVKAFTGNLGTLFANTAVAIHGYPKMAFASAIGGSFFTIVVTGNTVAYVRSLVGNRSEHHMEEYGEIAFIFLNMALFTILLWSTTLGFFARRSMGLYSIGLYVVYLLFVTLVHEEVIHSFSDDIQVKSAFGDI</sequence>
<dbReference type="GO" id="GO:0006874">
    <property type="term" value="P:intracellular calcium ion homeostasis"/>
    <property type="evidence" value="ECO:0000318"/>
    <property type="project" value="GO_Central"/>
</dbReference>
<dbReference type="FunCoup" id="A1ZAJ4">
    <property type="interactions" value="33"/>
</dbReference>
<dbReference type="GO" id="GO:0016020">
    <property type="term" value="C:membrane"/>
    <property type="evidence" value="ECO:0000318"/>
    <property type="project" value="GO_Central"/>
</dbReference>
<proteinExistence type="predicted"/>
<reference evidence="10 12" key="8">
    <citation type="journal article" date="2007" name="Science">
        <title>Sequence finishing and mapping of Drosophila melanogaster heterochromatin.</title>
        <authorList>
            <person name="Hoskins R.A."/>
            <person name="Carlson J.W."/>
            <person name="Kennedy C."/>
            <person name="Acevedo D."/>
            <person name="Evans-Holm M."/>
            <person name="Frise E."/>
            <person name="Wan K.H."/>
            <person name="Park S."/>
            <person name="Mendez-Lago M."/>
            <person name="Rossi F."/>
            <person name="Villasante A."/>
            <person name="Dimitri P."/>
            <person name="Karpen G.H."/>
            <person name="Celniker S.E."/>
        </authorList>
    </citation>
    <scope>NUCLEOTIDE SEQUENCE [LARGE SCALE GENOMIC DNA]</scope>
    <source>
        <strain evidence="12">Berkeley</strain>
    </source>
</reference>
<dbReference type="eggNOG" id="KOG2399">
    <property type="taxonomic scope" value="Eukaryota"/>
</dbReference>